<keyword evidence="2" id="KW-1133">Transmembrane helix</keyword>
<gene>
    <name evidence="3" type="ORF">SEMRO_523_G159710.1</name>
</gene>
<dbReference type="InterPro" id="IPR007498">
    <property type="entry name" value="PqiA-like"/>
</dbReference>
<dbReference type="Pfam" id="PF04403">
    <property type="entry name" value="PqiA"/>
    <property type="match status" value="1"/>
</dbReference>
<sequence>MADTTQQQPAATTTDEETKQDDDERSVESARLRDSFIRLTTQGTPDHTDEDDAPSQGPFYRRYLTWITTANDYNHNNGNDNNNNNDNSTMDTTTMHSTTTLPPSLAQAPTTPAVLTMLLPLACIVTHIIFAYGQWAPMWRLSLTAEDMDVTAQAQTALTKKIFNQLGLDQTPGFTHDGDTLNYQIEQEHTVQTFTYGFAVQELWQAYGMPGVFLPRCAAILLVIFSGIWPHLKLILLQWSWSSRRLSLTPNRRTRTLGWLALLGKWSLADVLTVCVMVGVLNLEWVIDPPTVKEGIANNLAMLIDLAKQVWDDGQICSVMLSFDASDCGSKDLSIKQHLECFACKKFVWMAYHEPDVVEKQGKAIVKGIEMSGHGAVRLSVVGMEGIYAFCIAVILSVLLSVIVDWYNYKYIETLREKIAARQRGEDTDLTLSITTNPEEAASLLLVGDTTSEASEPLLENSSSGTPFEPLEIMEDDSSVLDHWVQRTTSAPAYTCLHCHHILPMVTLVLVGMALYTPSMERNVGGAIPKYLKEVLGLDLNHKYSLASLQDLTGAAGGMDLLLMGTFALFIVLGPLLRAILVVLVAMTAKTTASTRTQRIRSLLVHVSNFLAAFCAWEVFFAAMFMVELIMPSATNTILNTPACEILSGDGSSCLQVSYERVSTTFAFLILGWCLVGGLSIHVSMEDSKERMMERHNGQVDSLEAYRPLPYFDGGLPPTEIHAGNSRPLAFGDDNNSNTNGGASMMEEQLV</sequence>
<feature type="transmembrane region" description="Helical" evidence="2">
    <location>
        <begin position="113"/>
        <end position="133"/>
    </location>
</feature>
<dbReference type="PANTHER" id="PTHR34730:SF1">
    <property type="entry name" value="PARAQUAT-INDUCIBLE PROTEIN A"/>
    <property type="match status" value="1"/>
</dbReference>
<feature type="compositionally biased region" description="Basic and acidic residues" evidence="1">
    <location>
        <begin position="26"/>
        <end position="36"/>
    </location>
</feature>
<reference evidence="3" key="1">
    <citation type="submission" date="2020-06" db="EMBL/GenBank/DDBJ databases">
        <authorList>
            <consortium name="Plant Systems Biology data submission"/>
        </authorList>
    </citation>
    <scope>NUCLEOTIDE SEQUENCE</scope>
    <source>
        <strain evidence="3">D6</strain>
    </source>
</reference>
<feature type="region of interest" description="Disordered" evidence="1">
    <location>
        <begin position="723"/>
        <end position="751"/>
    </location>
</feature>
<organism evidence="3 4">
    <name type="scientific">Seminavis robusta</name>
    <dbReference type="NCBI Taxonomy" id="568900"/>
    <lineage>
        <taxon>Eukaryota</taxon>
        <taxon>Sar</taxon>
        <taxon>Stramenopiles</taxon>
        <taxon>Ochrophyta</taxon>
        <taxon>Bacillariophyta</taxon>
        <taxon>Bacillariophyceae</taxon>
        <taxon>Bacillariophycidae</taxon>
        <taxon>Naviculales</taxon>
        <taxon>Naviculaceae</taxon>
        <taxon>Seminavis</taxon>
    </lineage>
</organism>
<feature type="transmembrane region" description="Helical" evidence="2">
    <location>
        <begin position="666"/>
        <end position="685"/>
    </location>
</feature>
<feature type="transmembrane region" description="Helical" evidence="2">
    <location>
        <begin position="257"/>
        <end position="281"/>
    </location>
</feature>
<dbReference type="EMBL" id="CAICTM010000522">
    <property type="protein sequence ID" value="CAB9512185.1"/>
    <property type="molecule type" value="Genomic_DNA"/>
</dbReference>
<comment type="caution">
    <text evidence="3">The sequence shown here is derived from an EMBL/GenBank/DDBJ whole genome shotgun (WGS) entry which is preliminary data.</text>
</comment>
<feature type="compositionally biased region" description="Low complexity" evidence="1">
    <location>
        <begin position="73"/>
        <end position="100"/>
    </location>
</feature>
<evidence type="ECO:0000313" key="3">
    <source>
        <dbReference type="EMBL" id="CAB9512185.1"/>
    </source>
</evidence>
<feature type="transmembrane region" description="Helical" evidence="2">
    <location>
        <begin position="493"/>
        <end position="516"/>
    </location>
</feature>
<feature type="region of interest" description="Disordered" evidence="1">
    <location>
        <begin position="73"/>
        <end position="104"/>
    </location>
</feature>
<evidence type="ECO:0000256" key="2">
    <source>
        <dbReference type="SAM" id="Phobius"/>
    </source>
</evidence>
<feature type="region of interest" description="Disordered" evidence="1">
    <location>
        <begin position="1"/>
        <end position="57"/>
    </location>
</feature>
<keyword evidence="4" id="KW-1185">Reference proteome</keyword>
<name>A0A9N8HH78_9STRA</name>
<protein>
    <recommendedName>
        <fullName evidence="5">Transmembrane protein</fullName>
    </recommendedName>
</protein>
<evidence type="ECO:0000256" key="1">
    <source>
        <dbReference type="SAM" id="MobiDB-lite"/>
    </source>
</evidence>
<evidence type="ECO:0000313" key="4">
    <source>
        <dbReference type="Proteomes" id="UP001153069"/>
    </source>
</evidence>
<proteinExistence type="predicted"/>
<dbReference type="PANTHER" id="PTHR34730">
    <property type="entry name" value="UNNAMED PRODUCT"/>
    <property type="match status" value="1"/>
</dbReference>
<dbReference type="Proteomes" id="UP001153069">
    <property type="component" value="Unassembled WGS sequence"/>
</dbReference>
<keyword evidence="2" id="KW-0472">Membrane</keyword>
<keyword evidence="2" id="KW-0812">Transmembrane</keyword>
<dbReference type="AlphaFoldDB" id="A0A9N8HH78"/>
<dbReference type="OrthoDB" id="47377at2759"/>
<feature type="transmembrane region" description="Helical" evidence="2">
    <location>
        <begin position="213"/>
        <end position="236"/>
    </location>
</feature>
<feature type="transmembrane region" description="Helical" evidence="2">
    <location>
        <begin position="610"/>
        <end position="631"/>
    </location>
</feature>
<accession>A0A9N8HH78</accession>
<feature type="compositionally biased region" description="Acidic residues" evidence="1">
    <location>
        <begin position="14"/>
        <end position="25"/>
    </location>
</feature>
<feature type="compositionally biased region" description="Low complexity" evidence="1">
    <location>
        <begin position="1"/>
        <end position="13"/>
    </location>
</feature>
<feature type="transmembrane region" description="Helical" evidence="2">
    <location>
        <begin position="567"/>
        <end position="589"/>
    </location>
</feature>
<evidence type="ECO:0008006" key="5">
    <source>
        <dbReference type="Google" id="ProtNLM"/>
    </source>
</evidence>
<feature type="transmembrane region" description="Helical" evidence="2">
    <location>
        <begin position="387"/>
        <end position="409"/>
    </location>
</feature>